<organism evidence="2 3">
    <name type="scientific">Coffea arabica</name>
    <name type="common">Arabian coffee</name>
    <dbReference type="NCBI Taxonomy" id="13443"/>
    <lineage>
        <taxon>Eukaryota</taxon>
        <taxon>Viridiplantae</taxon>
        <taxon>Streptophyta</taxon>
        <taxon>Embryophyta</taxon>
        <taxon>Tracheophyta</taxon>
        <taxon>Spermatophyta</taxon>
        <taxon>Magnoliopsida</taxon>
        <taxon>eudicotyledons</taxon>
        <taxon>Gunneridae</taxon>
        <taxon>Pentapetalae</taxon>
        <taxon>asterids</taxon>
        <taxon>lamiids</taxon>
        <taxon>Gentianales</taxon>
        <taxon>Rubiaceae</taxon>
        <taxon>Ixoroideae</taxon>
        <taxon>Gardenieae complex</taxon>
        <taxon>Bertiereae - Coffeeae clade</taxon>
        <taxon>Coffeeae</taxon>
        <taxon>Coffea</taxon>
    </lineage>
</organism>
<protein>
    <submittedName>
        <fullName evidence="3">Replication protein A 70 kDa DNA-binding subunit B-like</fullName>
    </submittedName>
</protein>
<dbReference type="Pfam" id="PF08646">
    <property type="entry name" value="Rep_fac-A_C"/>
    <property type="match status" value="1"/>
</dbReference>
<sequence length="383" mass="43770">MHVPQSILDQRTELLVPFKTYHISGAFVSPPIAHTAISQYPFHFIATEDTLIEEIQEAGQPSLPLRFQLHSFSTLAIIADTDQLINVMGIVLHALLVKTITSERKTSIARDYVIADRDMRPFLLTLKNDFEEANGPAIAAAQNDFPVIIAIRMKVTTENYLSRSTQDSTTILIAPIVQQATDLHHWYHHNAPQLAQMVHEHSYANPHILLPPPHYNQIHDIAALLHFKPRTAWIRGVVELDCKPQDLTYIACPNCYHPDNCVDERKIICKYCQANVDLQPRACISIWIMDSTGTLCLTAMASEAKKLVQFSTAELYYLQMENINITQHLQTILHEKILTCYVKPSTSKFRMMRRSAYQMITYYTMDEVHNIDNLNINDLNINH</sequence>
<evidence type="ECO:0000313" key="2">
    <source>
        <dbReference type="Proteomes" id="UP001652660"/>
    </source>
</evidence>
<reference evidence="3" key="1">
    <citation type="submission" date="2025-08" db="UniProtKB">
        <authorList>
            <consortium name="RefSeq"/>
        </authorList>
    </citation>
    <scope>IDENTIFICATION</scope>
    <source>
        <tissue evidence="3">Leaves</tissue>
    </source>
</reference>
<accession>A0ABM4UYM3</accession>
<dbReference type="Gene3D" id="2.40.50.140">
    <property type="entry name" value="Nucleic acid-binding proteins"/>
    <property type="match status" value="2"/>
</dbReference>
<evidence type="ECO:0000259" key="1">
    <source>
        <dbReference type="Pfam" id="PF08646"/>
    </source>
</evidence>
<gene>
    <name evidence="3" type="primary">LOC140009914</name>
</gene>
<dbReference type="Proteomes" id="UP001652660">
    <property type="component" value="Chromosome 6e"/>
</dbReference>
<dbReference type="InterPro" id="IPR012340">
    <property type="entry name" value="NA-bd_OB-fold"/>
</dbReference>
<dbReference type="InterPro" id="IPR013955">
    <property type="entry name" value="Rep_factor-A_C"/>
</dbReference>
<dbReference type="GeneID" id="140009914"/>
<evidence type="ECO:0000313" key="3">
    <source>
        <dbReference type="RefSeq" id="XP_071912355.1"/>
    </source>
</evidence>
<proteinExistence type="predicted"/>
<dbReference type="RefSeq" id="XP_071912355.1">
    <property type="nucleotide sequence ID" value="XM_072056254.1"/>
</dbReference>
<name>A0ABM4UYM3_COFAR</name>
<keyword evidence="2" id="KW-1185">Reference proteome</keyword>
<feature type="domain" description="Replication factor A C-terminal" evidence="1">
    <location>
        <begin position="242"/>
        <end position="371"/>
    </location>
</feature>
<dbReference type="SUPFAM" id="SSF50249">
    <property type="entry name" value="Nucleic acid-binding proteins"/>
    <property type="match status" value="1"/>
</dbReference>